<reference evidence="2 3" key="1">
    <citation type="submission" date="2019-03" db="EMBL/GenBank/DDBJ databases">
        <title>Single cell metagenomics reveals metabolic interactions within the superorganism composed of flagellate Streblomastix strix and complex community of Bacteroidetes bacteria on its surface.</title>
        <authorList>
            <person name="Treitli S.C."/>
            <person name="Kolisko M."/>
            <person name="Husnik F."/>
            <person name="Keeling P."/>
            <person name="Hampl V."/>
        </authorList>
    </citation>
    <scope>NUCLEOTIDE SEQUENCE [LARGE SCALE GENOMIC DNA]</scope>
    <source>
        <strain evidence="2">ST1C</strain>
    </source>
</reference>
<gene>
    <name evidence="2" type="ORF">EZS28_018084</name>
</gene>
<sequence length="234" mass="26148">MFIGGSTIVINPNIHEMEREGASNSQELDPQRSGENEEDQAVPPWMRVLLGRTPDSPEAMKLQEQLDAATKMNEMHSAKKAENLDTTGERATKHERELLLQREDETLGLELNKKGVTPGYGGVHPEYEIETARMAVLIQKAYVAGQTALIQGDFQATQRFFLTCHHASCIIAGDSYRHREKALISEQYKAVLSKDNNIFAVFGRESKEKIKESNKILKIITPTSETTPAVQITP</sequence>
<comment type="caution">
    <text evidence="2">The sequence shown here is derived from an EMBL/GenBank/DDBJ whole genome shotgun (WGS) entry which is preliminary data.</text>
</comment>
<feature type="non-terminal residue" evidence="2">
    <location>
        <position position="234"/>
    </location>
</feature>
<evidence type="ECO:0000313" key="2">
    <source>
        <dbReference type="EMBL" id="KAA6386388.1"/>
    </source>
</evidence>
<dbReference type="Proteomes" id="UP000324800">
    <property type="component" value="Unassembled WGS sequence"/>
</dbReference>
<evidence type="ECO:0000256" key="1">
    <source>
        <dbReference type="SAM" id="MobiDB-lite"/>
    </source>
</evidence>
<organism evidence="2 3">
    <name type="scientific">Streblomastix strix</name>
    <dbReference type="NCBI Taxonomy" id="222440"/>
    <lineage>
        <taxon>Eukaryota</taxon>
        <taxon>Metamonada</taxon>
        <taxon>Preaxostyla</taxon>
        <taxon>Oxymonadida</taxon>
        <taxon>Streblomastigidae</taxon>
        <taxon>Streblomastix</taxon>
    </lineage>
</organism>
<proteinExistence type="predicted"/>
<dbReference type="EMBL" id="SNRW01004826">
    <property type="protein sequence ID" value="KAA6386388.1"/>
    <property type="molecule type" value="Genomic_DNA"/>
</dbReference>
<protein>
    <submittedName>
        <fullName evidence="2">Uncharacterized protein</fullName>
    </submittedName>
</protein>
<dbReference type="AlphaFoldDB" id="A0A5J4VUU3"/>
<accession>A0A5J4VUU3</accession>
<feature type="region of interest" description="Disordered" evidence="1">
    <location>
        <begin position="1"/>
        <end position="42"/>
    </location>
</feature>
<name>A0A5J4VUU3_9EUKA</name>
<evidence type="ECO:0000313" key="3">
    <source>
        <dbReference type="Proteomes" id="UP000324800"/>
    </source>
</evidence>